<name>A0A841MIH7_9BACT</name>
<keyword evidence="3" id="KW-0808">Transferase</keyword>
<keyword evidence="4" id="KW-1185">Reference proteome</keyword>
<protein>
    <submittedName>
        <fullName evidence="3">UDP:flavonoid glycosyltransferase YjiC (YdhE family)</fullName>
    </submittedName>
</protein>
<dbReference type="EMBL" id="JACIJO010000003">
    <property type="protein sequence ID" value="MBB6328102.1"/>
    <property type="molecule type" value="Genomic_DNA"/>
</dbReference>
<dbReference type="Pfam" id="PF03033">
    <property type="entry name" value="Glyco_transf_28"/>
    <property type="match status" value="1"/>
</dbReference>
<sequence>MKILLVSLGTRGDVEPFLAQAEILTHAGHQVVCLFPEQFREVVEQLNYPFIGFDKRFLEMLETQSGKSVMGGGGNGFAQLKGYLRLIRDSMKVQGKLIEQQREVLQEINPDKVLFHSKALYFYLCAKQNPKKFILLSPLPCLIHPSENYPHIGLAKWGPFSKKWNLKSYGFVNGARHKAMKRLMKKYYSDFIDPDFSSNAMKDFERKDLRTLYTISPTLFPRPENWPNTATITGYFFRNQTKEYQIDPKLEDWLKLHPKAALLTFGSMSNPKPKQHSETIIKLLIQHRIPTIVNLSWGGLEKIDIDSDLIFYVNQIPYDWILPKIYGIIHHGGSGTTHQAAHHGCVQLIIPHIIDQYFWNQLIEKRQMGPKGISIHKLKADKFEKILLEFWNNQSFKENALSLAEDMKPEANKQEIIEYITQN</sequence>
<organism evidence="3 4">
    <name type="scientific">Algoriphagus iocasae</name>
    <dbReference type="NCBI Taxonomy" id="1836499"/>
    <lineage>
        <taxon>Bacteria</taxon>
        <taxon>Pseudomonadati</taxon>
        <taxon>Bacteroidota</taxon>
        <taxon>Cytophagia</taxon>
        <taxon>Cytophagales</taxon>
        <taxon>Cyclobacteriaceae</taxon>
        <taxon>Algoriphagus</taxon>
    </lineage>
</organism>
<dbReference type="AlphaFoldDB" id="A0A841MIH7"/>
<gene>
    <name evidence="3" type="ORF">FHS59_003745</name>
</gene>
<reference evidence="3 4" key="1">
    <citation type="submission" date="2020-08" db="EMBL/GenBank/DDBJ databases">
        <title>Genomic Encyclopedia of Type Strains, Phase IV (KMG-IV): sequencing the most valuable type-strain genomes for metagenomic binning, comparative biology and taxonomic classification.</title>
        <authorList>
            <person name="Goeker M."/>
        </authorList>
    </citation>
    <scope>NUCLEOTIDE SEQUENCE [LARGE SCALE GENOMIC DNA]</scope>
    <source>
        <strain evidence="3 4">DSM 102044</strain>
    </source>
</reference>
<feature type="domain" description="Erythromycin biosynthesis protein CIII-like C-terminal" evidence="2">
    <location>
        <begin position="310"/>
        <end position="419"/>
    </location>
</feature>
<dbReference type="RefSeq" id="WP_184496829.1">
    <property type="nucleotide sequence ID" value="NZ_JACIJO010000003.1"/>
</dbReference>
<evidence type="ECO:0000259" key="1">
    <source>
        <dbReference type="Pfam" id="PF03033"/>
    </source>
</evidence>
<dbReference type="GO" id="GO:0033072">
    <property type="term" value="P:vancomycin biosynthetic process"/>
    <property type="evidence" value="ECO:0007669"/>
    <property type="project" value="UniProtKB-ARBA"/>
</dbReference>
<proteinExistence type="predicted"/>
<dbReference type="InterPro" id="IPR010610">
    <property type="entry name" value="EryCIII-like_C"/>
</dbReference>
<dbReference type="GO" id="GO:0008194">
    <property type="term" value="F:UDP-glycosyltransferase activity"/>
    <property type="evidence" value="ECO:0007669"/>
    <property type="project" value="InterPro"/>
</dbReference>
<dbReference type="PANTHER" id="PTHR48050:SF13">
    <property type="entry name" value="STEROL 3-BETA-GLUCOSYLTRANSFERASE UGT80A2"/>
    <property type="match status" value="1"/>
</dbReference>
<accession>A0A841MIH7</accession>
<dbReference type="PANTHER" id="PTHR48050">
    <property type="entry name" value="STEROL 3-BETA-GLUCOSYLTRANSFERASE"/>
    <property type="match status" value="1"/>
</dbReference>
<dbReference type="InterPro" id="IPR004276">
    <property type="entry name" value="GlycoTrans_28_N"/>
</dbReference>
<dbReference type="InterPro" id="IPR002213">
    <property type="entry name" value="UDP_glucos_trans"/>
</dbReference>
<comment type="caution">
    <text evidence="3">The sequence shown here is derived from an EMBL/GenBank/DDBJ whole genome shotgun (WGS) entry which is preliminary data.</text>
</comment>
<dbReference type="CDD" id="cd03784">
    <property type="entry name" value="GT1_Gtf-like"/>
    <property type="match status" value="1"/>
</dbReference>
<dbReference type="GO" id="GO:0005975">
    <property type="term" value="P:carbohydrate metabolic process"/>
    <property type="evidence" value="ECO:0007669"/>
    <property type="project" value="InterPro"/>
</dbReference>
<evidence type="ECO:0000313" key="3">
    <source>
        <dbReference type="EMBL" id="MBB6328102.1"/>
    </source>
</evidence>
<dbReference type="GO" id="GO:0016758">
    <property type="term" value="F:hexosyltransferase activity"/>
    <property type="evidence" value="ECO:0007669"/>
    <property type="project" value="InterPro"/>
</dbReference>
<dbReference type="Pfam" id="PF06722">
    <property type="entry name" value="EryCIII-like_C"/>
    <property type="match status" value="1"/>
</dbReference>
<dbReference type="Proteomes" id="UP000588604">
    <property type="component" value="Unassembled WGS sequence"/>
</dbReference>
<dbReference type="Gene3D" id="3.40.50.2000">
    <property type="entry name" value="Glycogen Phosphorylase B"/>
    <property type="match status" value="2"/>
</dbReference>
<feature type="domain" description="Glycosyltransferase family 28 N-terminal" evidence="1">
    <location>
        <begin position="3"/>
        <end position="67"/>
    </location>
</feature>
<dbReference type="SUPFAM" id="SSF53756">
    <property type="entry name" value="UDP-Glycosyltransferase/glycogen phosphorylase"/>
    <property type="match status" value="1"/>
</dbReference>
<evidence type="ECO:0000259" key="2">
    <source>
        <dbReference type="Pfam" id="PF06722"/>
    </source>
</evidence>
<dbReference type="FunFam" id="3.40.50.2000:FF:000009">
    <property type="entry name" value="Sterol 3-beta-glucosyltransferase UGT80A2"/>
    <property type="match status" value="1"/>
</dbReference>
<dbReference type="InterPro" id="IPR050426">
    <property type="entry name" value="Glycosyltransferase_28"/>
</dbReference>
<evidence type="ECO:0000313" key="4">
    <source>
        <dbReference type="Proteomes" id="UP000588604"/>
    </source>
</evidence>